<proteinExistence type="inferred from homology"/>
<dbReference type="InterPro" id="IPR050775">
    <property type="entry name" value="FAD-binding_Monooxygenases"/>
</dbReference>
<gene>
    <name evidence="7" type="ORF">DL764_002827</name>
</gene>
<evidence type="ECO:0000256" key="2">
    <source>
        <dbReference type="ARBA" id="ARBA00010139"/>
    </source>
</evidence>
<evidence type="ECO:0008006" key="9">
    <source>
        <dbReference type="Google" id="ProtNLM"/>
    </source>
</evidence>
<protein>
    <recommendedName>
        <fullName evidence="9">FAD/NAD(P)-binding domain-containing protein</fullName>
    </recommendedName>
</protein>
<dbReference type="Gene3D" id="3.50.50.60">
    <property type="entry name" value="FAD/NAD(P)-binding domain"/>
    <property type="match status" value="2"/>
</dbReference>
<dbReference type="PANTHER" id="PTHR43098">
    <property type="entry name" value="L-ORNITHINE N(5)-MONOOXYGENASE-RELATED"/>
    <property type="match status" value="1"/>
</dbReference>
<name>A0A4Q4TLJ2_9PEZI</name>
<dbReference type="AlphaFoldDB" id="A0A4Q4TLJ2"/>
<keyword evidence="4" id="KW-0274">FAD</keyword>
<evidence type="ECO:0000256" key="1">
    <source>
        <dbReference type="ARBA" id="ARBA00001974"/>
    </source>
</evidence>
<dbReference type="Proteomes" id="UP000293360">
    <property type="component" value="Unassembled WGS sequence"/>
</dbReference>
<sequence>MAAELAALQAKYAQEAQRRIRPEGTAQFEELQNSGVDRLRHLADDVWADHAALDAAPPALRDGDRVKFLIAGAGMGGIVAAVRLVQAGFPADSIRLVETAGGVGGTWYWNRFPGLHCDCEAYIYMPLLEELGFVPSHKYAPGVEIRNYLAQMLEKYGLADKVLFRARVERLTWDDAGRVWKAGITARRGPRGEEEHRLAAEAQFALLTAGLLHKPQVPKLGGVGLHGFGGALLHTARWDYGVTGGTCEEPFPTLDKLRGKRVGIIGTGATAVQATPCLADYAGELFVFQRTPSAVYQRNQRATDPDEWATEIAPRPGWQSERLLNFASVTARCAPPGTKDMVNDLWTQQSAYSALTGDPEYALTPPEKVPELIGRFLAMDEANRSALRAYTAEVVRDRDTAEKLTPWYPVWCKRPTFSDTYLQTFNRPNVHLVDTDGKGVEAATEHGLLVGGTEYPLDVLVLSTGYTSPAYDGGDPSVRAGVEVVGRGGRTLSAKWAEQGATTLHGVATSGFPNLFWLGAAQTGVSPNQSYVLETEGTHIAHIIAEAHRRSGGLDKAGLAIEVQPEAEEAWSMRCAAGAPRFAVQMICTPSYINNEGHFTDPNATQEDLLKKARQSPWSAGLPSYIEELERWRAEGSLSGIKFTVA</sequence>
<evidence type="ECO:0000313" key="8">
    <source>
        <dbReference type="Proteomes" id="UP000293360"/>
    </source>
</evidence>
<dbReference type="PRINTS" id="PR00411">
    <property type="entry name" value="PNDRDTASEI"/>
</dbReference>
<dbReference type="STRING" id="155417.A0A4Q4TLJ2"/>
<evidence type="ECO:0000256" key="4">
    <source>
        <dbReference type="ARBA" id="ARBA00022827"/>
    </source>
</evidence>
<comment type="cofactor">
    <cofactor evidence="1">
        <name>FAD</name>
        <dbReference type="ChEBI" id="CHEBI:57692"/>
    </cofactor>
</comment>
<organism evidence="7 8">
    <name type="scientific">Monosporascus ibericus</name>
    <dbReference type="NCBI Taxonomy" id="155417"/>
    <lineage>
        <taxon>Eukaryota</taxon>
        <taxon>Fungi</taxon>
        <taxon>Dikarya</taxon>
        <taxon>Ascomycota</taxon>
        <taxon>Pezizomycotina</taxon>
        <taxon>Sordariomycetes</taxon>
        <taxon>Xylariomycetidae</taxon>
        <taxon>Xylariales</taxon>
        <taxon>Xylariales incertae sedis</taxon>
        <taxon>Monosporascus</taxon>
    </lineage>
</organism>
<keyword evidence="8" id="KW-1185">Reference proteome</keyword>
<dbReference type="OrthoDB" id="66881at2759"/>
<dbReference type="InterPro" id="IPR036188">
    <property type="entry name" value="FAD/NAD-bd_sf"/>
</dbReference>
<keyword evidence="6" id="KW-0560">Oxidoreductase</keyword>
<evidence type="ECO:0000313" key="7">
    <source>
        <dbReference type="EMBL" id="RYP07004.1"/>
    </source>
</evidence>
<dbReference type="GO" id="GO:0016491">
    <property type="term" value="F:oxidoreductase activity"/>
    <property type="evidence" value="ECO:0007669"/>
    <property type="project" value="UniProtKB-KW"/>
</dbReference>
<dbReference type="PANTHER" id="PTHR43098:SF2">
    <property type="entry name" value="FAD-BINDING MONOOXYGENASE AUSB-RELATED"/>
    <property type="match status" value="1"/>
</dbReference>
<dbReference type="Pfam" id="PF13450">
    <property type="entry name" value="NAD_binding_8"/>
    <property type="match status" value="1"/>
</dbReference>
<accession>A0A4Q4TLJ2</accession>
<comment type="caution">
    <text evidence="7">The sequence shown here is derived from an EMBL/GenBank/DDBJ whole genome shotgun (WGS) entry which is preliminary data.</text>
</comment>
<keyword evidence="5" id="KW-0521">NADP</keyword>
<keyword evidence="3" id="KW-0285">Flavoprotein</keyword>
<reference evidence="7 8" key="1">
    <citation type="submission" date="2018-06" db="EMBL/GenBank/DDBJ databases">
        <title>Complete Genomes of Monosporascus.</title>
        <authorList>
            <person name="Robinson A.J."/>
            <person name="Natvig D.O."/>
        </authorList>
    </citation>
    <scope>NUCLEOTIDE SEQUENCE [LARGE SCALE GENOMIC DNA]</scope>
    <source>
        <strain evidence="7 8">CBS 110550</strain>
    </source>
</reference>
<evidence type="ECO:0000256" key="5">
    <source>
        <dbReference type="ARBA" id="ARBA00022857"/>
    </source>
</evidence>
<comment type="similarity">
    <text evidence="2">Belongs to the FAD-binding monooxygenase family.</text>
</comment>
<evidence type="ECO:0000256" key="3">
    <source>
        <dbReference type="ARBA" id="ARBA00022630"/>
    </source>
</evidence>
<dbReference type="EMBL" id="QJNU01000110">
    <property type="protein sequence ID" value="RYP07004.1"/>
    <property type="molecule type" value="Genomic_DNA"/>
</dbReference>
<dbReference type="SUPFAM" id="SSF51905">
    <property type="entry name" value="FAD/NAD(P)-binding domain"/>
    <property type="match status" value="1"/>
</dbReference>
<evidence type="ECO:0000256" key="6">
    <source>
        <dbReference type="ARBA" id="ARBA00023002"/>
    </source>
</evidence>